<dbReference type="PANTHER" id="PTHR11559">
    <property type="entry name" value="CARBOXYLESTERASE"/>
    <property type="match status" value="1"/>
</dbReference>
<feature type="domain" description="Carboxylesterase type B" evidence="2">
    <location>
        <begin position="28"/>
        <end position="249"/>
    </location>
</feature>
<dbReference type="InterPro" id="IPR050309">
    <property type="entry name" value="Type-B_Carboxylest/Lipase"/>
</dbReference>
<name>A0AAV7Y191_9NEOP</name>
<evidence type="ECO:0000259" key="2">
    <source>
        <dbReference type="Pfam" id="PF00135"/>
    </source>
</evidence>
<comment type="caution">
    <text evidence="3">The sequence shown here is derived from an EMBL/GenBank/DDBJ whole genome shotgun (WGS) entry which is preliminary data.</text>
</comment>
<dbReference type="AlphaFoldDB" id="A0AAV7Y191"/>
<evidence type="ECO:0000313" key="4">
    <source>
        <dbReference type="Proteomes" id="UP001075354"/>
    </source>
</evidence>
<evidence type="ECO:0000313" key="3">
    <source>
        <dbReference type="EMBL" id="KAJ1531418.1"/>
    </source>
</evidence>
<protein>
    <recommendedName>
        <fullName evidence="2">Carboxylesterase type B domain-containing protein</fullName>
    </recommendedName>
</protein>
<gene>
    <name evidence="3" type="ORF">ONE63_000099</name>
</gene>
<keyword evidence="1" id="KW-0325">Glycoprotein</keyword>
<reference evidence="3" key="1">
    <citation type="submission" date="2022-12" db="EMBL/GenBank/DDBJ databases">
        <title>Chromosome-level genome assembly of the bean flower thrips Megalurothrips usitatus.</title>
        <authorList>
            <person name="Ma L."/>
            <person name="Liu Q."/>
            <person name="Li H."/>
            <person name="Cai W."/>
        </authorList>
    </citation>
    <scope>NUCLEOTIDE SEQUENCE</scope>
    <source>
        <strain evidence="3">Cailab_2022a</strain>
    </source>
</reference>
<keyword evidence="4" id="KW-1185">Reference proteome</keyword>
<evidence type="ECO:0000256" key="1">
    <source>
        <dbReference type="ARBA" id="ARBA00023180"/>
    </source>
</evidence>
<dbReference type="InterPro" id="IPR029058">
    <property type="entry name" value="AB_hydrolase_fold"/>
</dbReference>
<dbReference type="EMBL" id="JAPTSV010000001">
    <property type="protein sequence ID" value="KAJ1531418.1"/>
    <property type="molecule type" value="Genomic_DNA"/>
</dbReference>
<proteinExistence type="predicted"/>
<dbReference type="Proteomes" id="UP001075354">
    <property type="component" value="Chromosome 1"/>
</dbReference>
<dbReference type="InterPro" id="IPR002018">
    <property type="entry name" value="CarbesteraseB"/>
</dbReference>
<dbReference type="SUPFAM" id="SSF53474">
    <property type="entry name" value="alpha/beta-Hydrolases"/>
    <property type="match status" value="1"/>
</dbReference>
<sequence length="290" mass="31722">MYNESDGAIGLPGFNTFGPSPERRALGVEDIFLTRDPESLVRQPEVSPVPVIIGLTGLEGIYFYYKQKLDRKPQVVADYAVNPAQLVGPTVAPFPDTARILGVSANQSLSARQLADINARIKEEYKLSGRGDDNFIKFYSDVSSGVTAHRLINLTLADPRRHEAPVYLYHFLEDGDYNWGKVSNNITAKGASHTDELGYLMHITSPKNLKQTVNGTTKSSKTLRLLTKLWTDFAKSGQPATPQLWPAATGSAATAAFARISADSWGLLGAGLAGPHVSLWDDIYSLLRRM</sequence>
<accession>A0AAV7Y191</accession>
<dbReference type="Gene3D" id="3.40.50.1820">
    <property type="entry name" value="alpha/beta hydrolase"/>
    <property type="match status" value="1"/>
</dbReference>
<organism evidence="3 4">
    <name type="scientific">Megalurothrips usitatus</name>
    <name type="common">bean blossom thrips</name>
    <dbReference type="NCBI Taxonomy" id="439358"/>
    <lineage>
        <taxon>Eukaryota</taxon>
        <taxon>Metazoa</taxon>
        <taxon>Ecdysozoa</taxon>
        <taxon>Arthropoda</taxon>
        <taxon>Hexapoda</taxon>
        <taxon>Insecta</taxon>
        <taxon>Pterygota</taxon>
        <taxon>Neoptera</taxon>
        <taxon>Paraneoptera</taxon>
        <taxon>Thysanoptera</taxon>
        <taxon>Terebrantia</taxon>
        <taxon>Thripoidea</taxon>
        <taxon>Thripidae</taxon>
        <taxon>Megalurothrips</taxon>
    </lineage>
</organism>
<dbReference type="Pfam" id="PF00135">
    <property type="entry name" value="COesterase"/>
    <property type="match status" value="1"/>
</dbReference>